<gene>
    <name evidence="3" type="primary">LOC106809952</name>
</gene>
<evidence type="ECO:0000256" key="1">
    <source>
        <dbReference type="SAM" id="MobiDB-lite"/>
    </source>
</evidence>
<reference evidence="3" key="1">
    <citation type="submission" date="2025-08" db="UniProtKB">
        <authorList>
            <consortium name="RefSeq"/>
        </authorList>
    </citation>
    <scope>IDENTIFICATION</scope>
</reference>
<organism evidence="2 3">
    <name type="scientific">Priapulus caudatus</name>
    <name type="common">Priapulid worm</name>
    <dbReference type="NCBI Taxonomy" id="37621"/>
    <lineage>
        <taxon>Eukaryota</taxon>
        <taxon>Metazoa</taxon>
        <taxon>Ecdysozoa</taxon>
        <taxon>Scalidophora</taxon>
        <taxon>Priapulida</taxon>
        <taxon>Priapulimorpha</taxon>
        <taxon>Priapulimorphida</taxon>
        <taxon>Priapulidae</taxon>
        <taxon>Priapulus</taxon>
    </lineage>
</organism>
<evidence type="ECO:0000313" key="2">
    <source>
        <dbReference type="Proteomes" id="UP000695022"/>
    </source>
</evidence>
<keyword evidence="2" id="KW-1185">Reference proteome</keyword>
<evidence type="ECO:0000313" key="3">
    <source>
        <dbReference type="RefSeq" id="XP_014668680.1"/>
    </source>
</evidence>
<accession>A0ABM1E909</accession>
<dbReference type="GeneID" id="106809952"/>
<feature type="region of interest" description="Disordered" evidence="1">
    <location>
        <begin position="392"/>
        <end position="417"/>
    </location>
</feature>
<dbReference type="RefSeq" id="XP_014668680.1">
    <property type="nucleotide sequence ID" value="XM_014813194.1"/>
</dbReference>
<dbReference type="Proteomes" id="UP000695022">
    <property type="component" value="Unplaced"/>
</dbReference>
<name>A0ABM1E909_PRICU</name>
<proteinExistence type="predicted"/>
<sequence length="427" mass="47855">MATNLELKLDIAEPHFFRTKKNIGNSKVKLCKSVPSRSFTQTKSGKCPQRRNSTSKHVEVTGLSESNAAKLSFPVEKRRTWTLRDRIKMQEEQDTVNNISVNLAHLNRSSIKPFSLHQDKLKERFIKNVSKDLNFGTDVITSLASPGSLSYDPNMNTAYLFDAVGICSSTLHAPKFTGPKRPQVEENKHVPCNMSGVMKTKVTNVNQVDDEGHLPLLVPAAKESSQFSLSSAPSFHYKDLEFQFNDKPCEDMNWDTYIVSKLSPNTANWVVKKHTEADDLRERLDGYLEKQYGPCEDTASKIELVKETISTDSVAVHAAKNNSPHTQWKKKELVLLEKAFAMNDEVHSGSPKHWREESLHSVQRINNKDIEVKDVYQISNVLTTDVTGNKCTPTAKQGDLALGGSGGNPATTDRLSPRMLLLEQEKC</sequence>
<protein>
    <submittedName>
        <fullName evidence="3">Uncharacterized protein LOC106809952</fullName>
    </submittedName>
</protein>